<reference evidence="8" key="2">
    <citation type="journal article" date="2024" name="Plant">
        <title>Genomic evolution and insights into agronomic trait innovations of Sesamum species.</title>
        <authorList>
            <person name="Miao H."/>
            <person name="Wang L."/>
            <person name="Qu L."/>
            <person name="Liu H."/>
            <person name="Sun Y."/>
            <person name="Le M."/>
            <person name="Wang Q."/>
            <person name="Wei S."/>
            <person name="Zheng Y."/>
            <person name="Lin W."/>
            <person name="Duan Y."/>
            <person name="Cao H."/>
            <person name="Xiong S."/>
            <person name="Wang X."/>
            <person name="Wei L."/>
            <person name="Li C."/>
            <person name="Ma Q."/>
            <person name="Ju M."/>
            <person name="Zhao R."/>
            <person name="Li G."/>
            <person name="Mu C."/>
            <person name="Tian Q."/>
            <person name="Mei H."/>
            <person name="Zhang T."/>
            <person name="Gao T."/>
            <person name="Zhang H."/>
        </authorList>
    </citation>
    <scope>NUCLEOTIDE SEQUENCE</scope>
    <source>
        <strain evidence="8">3651</strain>
    </source>
</reference>
<organism evidence="8 9">
    <name type="scientific">Sesamum alatum</name>
    <dbReference type="NCBI Taxonomy" id="300844"/>
    <lineage>
        <taxon>Eukaryota</taxon>
        <taxon>Viridiplantae</taxon>
        <taxon>Streptophyta</taxon>
        <taxon>Embryophyta</taxon>
        <taxon>Tracheophyta</taxon>
        <taxon>Spermatophyta</taxon>
        <taxon>Magnoliopsida</taxon>
        <taxon>eudicotyledons</taxon>
        <taxon>Gunneridae</taxon>
        <taxon>Pentapetalae</taxon>
        <taxon>asterids</taxon>
        <taxon>lamiids</taxon>
        <taxon>Lamiales</taxon>
        <taxon>Pedaliaceae</taxon>
        <taxon>Sesamum</taxon>
    </lineage>
</organism>
<reference evidence="8" key="1">
    <citation type="submission" date="2020-06" db="EMBL/GenBank/DDBJ databases">
        <authorList>
            <person name="Li T."/>
            <person name="Hu X."/>
            <person name="Zhang T."/>
            <person name="Song X."/>
            <person name="Zhang H."/>
            <person name="Dai N."/>
            <person name="Sheng W."/>
            <person name="Hou X."/>
            <person name="Wei L."/>
        </authorList>
    </citation>
    <scope>NUCLEOTIDE SEQUENCE</scope>
    <source>
        <strain evidence="8">3651</strain>
        <tissue evidence="8">Leaf</tissue>
    </source>
</reference>
<dbReference type="InterPro" id="IPR046347">
    <property type="entry name" value="bZIP_sf"/>
</dbReference>
<evidence type="ECO:0000256" key="5">
    <source>
        <dbReference type="ARBA" id="ARBA00023242"/>
    </source>
</evidence>
<dbReference type="PROSITE" id="PS00036">
    <property type="entry name" value="BZIP_BASIC"/>
    <property type="match status" value="1"/>
</dbReference>
<keyword evidence="5" id="KW-0539">Nucleus</keyword>
<dbReference type="EMBL" id="JACGWO010000004">
    <property type="protein sequence ID" value="KAK4430675.1"/>
    <property type="molecule type" value="Genomic_DNA"/>
</dbReference>
<sequence length="171" mass="19853">MASPISATSSGSISICLENSGSEENQQHVMDERKRKRMISNRESARRSRKRKQKHLDDLNAQVTQLRAENNRIVYNINLVTQLCLNIECEKSVLRAQMSELNQRLQALNDIINYMDSDRITAAGSEMEDYYYDQDGMMMMMMINGDEFLKPWSLNHVNEPVMANFPDVFMY</sequence>
<evidence type="ECO:0000256" key="6">
    <source>
        <dbReference type="SAM" id="MobiDB-lite"/>
    </source>
</evidence>
<evidence type="ECO:0000313" key="8">
    <source>
        <dbReference type="EMBL" id="KAK4430675.1"/>
    </source>
</evidence>
<evidence type="ECO:0000256" key="1">
    <source>
        <dbReference type="ARBA" id="ARBA00004123"/>
    </source>
</evidence>
<evidence type="ECO:0000313" key="9">
    <source>
        <dbReference type="Proteomes" id="UP001293254"/>
    </source>
</evidence>
<feature type="region of interest" description="Disordered" evidence="6">
    <location>
        <begin position="18"/>
        <end position="56"/>
    </location>
</feature>
<accession>A0AAE1YI54</accession>
<evidence type="ECO:0000256" key="3">
    <source>
        <dbReference type="ARBA" id="ARBA00023125"/>
    </source>
</evidence>
<comment type="subcellular location">
    <subcellularLocation>
        <location evidence="1">Nucleus</location>
    </subcellularLocation>
</comment>
<dbReference type="GO" id="GO:0005634">
    <property type="term" value="C:nucleus"/>
    <property type="evidence" value="ECO:0007669"/>
    <property type="project" value="UniProtKB-SubCell"/>
</dbReference>
<dbReference type="GO" id="GO:0003700">
    <property type="term" value="F:DNA-binding transcription factor activity"/>
    <property type="evidence" value="ECO:0007669"/>
    <property type="project" value="InterPro"/>
</dbReference>
<dbReference type="PANTHER" id="PTHR45764:SF38">
    <property type="entry name" value="BZIP TRANSCRIPTION FACTOR 44"/>
    <property type="match status" value="1"/>
</dbReference>
<dbReference type="SMART" id="SM00338">
    <property type="entry name" value="BRLZ"/>
    <property type="match status" value="1"/>
</dbReference>
<dbReference type="GO" id="GO:0046982">
    <property type="term" value="F:protein heterodimerization activity"/>
    <property type="evidence" value="ECO:0007669"/>
    <property type="project" value="UniProtKB-ARBA"/>
</dbReference>
<evidence type="ECO:0000256" key="4">
    <source>
        <dbReference type="ARBA" id="ARBA00023163"/>
    </source>
</evidence>
<evidence type="ECO:0000256" key="2">
    <source>
        <dbReference type="ARBA" id="ARBA00023015"/>
    </source>
</evidence>
<keyword evidence="3" id="KW-0238">DNA-binding</keyword>
<dbReference type="Proteomes" id="UP001293254">
    <property type="component" value="Unassembled WGS sequence"/>
</dbReference>
<proteinExistence type="predicted"/>
<gene>
    <name evidence="8" type="ORF">Salat_1368200</name>
</gene>
<dbReference type="FunFam" id="1.20.5.170:FF:000020">
    <property type="entry name" value="BZIP transcription factor"/>
    <property type="match status" value="1"/>
</dbReference>
<dbReference type="PANTHER" id="PTHR45764">
    <property type="entry name" value="BZIP TRANSCRIPTION FACTOR 44"/>
    <property type="match status" value="1"/>
</dbReference>
<keyword evidence="9" id="KW-1185">Reference proteome</keyword>
<dbReference type="Pfam" id="PF00170">
    <property type="entry name" value="bZIP_1"/>
    <property type="match status" value="1"/>
</dbReference>
<keyword evidence="2" id="KW-0805">Transcription regulation</keyword>
<dbReference type="GO" id="GO:0045893">
    <property type="term" value="P:positive regulation of DNA-templated transcription"/>
    <property type="evidence" value="ECO:0007669"/>
    <property type="project" value="TreeGrafter"/>
</dbReference>
<dbReference type="InterPro" id="IPR004827">
    <property type="entry name" value="bZIP"/>
</dbReference>
<dbReference type="Gene3D" id="1.20.5.170">
    <property type="match status" value="1"/>
</dbReference>
<dbReference type="AlphaFoldDB" id="A0AAE1YI54"/>
<dbReference type="CDD" id="cd14702">
    <property type="entry name" value="bZIP_plant_GBF1"/>
    <property type="match status" value="1"/>
</dbReference>
<dbReference type="SUPFAM" id="SSF57959">
    <property type="entry name" value="Leucine zipper domain"/>
    <property type="match status" value="1"/>
</dbReference>
<keyword evidence="4" id="KW-0804">Transcription</keyword>
<name>A0AAE1YI54_9LAMI</name>
<evidence type="ECO:0000259" key="7">
    <source>
        <dbReference type="PROSITE" id="PS50217"/>
    </source>
</evidence>
<dbReference type="PROSITE" id="PS50217">
    <property type="entry name" value="BZIP"/>
    <property type="match status" value="1"/>
</dbReference>
<dbReference type="InterPro" id="IPR045314">
    <property type="entry name" value="bZIP_plant_GBF1"/>
</dbReference>
<feature type="domain" description="BZIP" evidence="7">
    <location>
        <begin position="31"/>
        <end position="82"/>
    </location>
</feature>
<protein>
    <submittedName>
        <fullName evidence="8">BZIP transcription factor 44</fullName>
    </submittedName>
</protein>
<dbReference type="GO" id="GO:0000976">
    <property type="term" value="F:transcription cis-regulatory region binding"/>
    <property type="evidence" value="ECO:0007669"/>
    <property type="project" value="TreeGrafter"/>
</dbReference>
<comment type="caution">
    <text evidence="8">The sequence shown here is derived from an EMBL/GenBank/DDBJ whole genome shotgun (WGS) entry which is preliminary data.</text>
</comment>